<dbReference type="EMBL" id="JBEPNZ010000002">
    <property type="protein sequence ID" value="MET3945308.1"/>
    <property type="molecule type" value="Genomic_DNA"/>
</dbReference>
<evidence type="ECO:0000313" key="3">
    <source>
        <dbReference type="EMBL" id="MET3945308.1"/>
    </source>
</evidence>
<reference evidence="4 5" key="1">
    <citation type="submission" date="2020-04" db="EMBL/GenBank/DDBJ databases">
        <title>MicrobeNet Type strains.</title>
        <authorList>
            <person name="Nicholson A.C."/>
        </authorList>
    </citation>
    <scope>NUCLEOTIDE SEQUENCE [LARGE SCALE GENOMIC DNA]</scope>
    <source>
        <strain evidence="4 5">ATCC 700355</strain>
    </source>
</reference>
<accession>A0A7X6LSJ7</accession>
<dbReference type="Proteomes" id="UP001549139">
    <property type="component" value="Unassembled WGS sequence"/>
</dbReference>
<evidence type="ECO:0000259" key="1">
    <source>
        <dbReference type="Pfam" id="PF10979"/>
    </source>
</evidence>
<feature type="domain" description="DUF2786" evidence="1">
    <location>
        <begin position="6"/>
        <end position="45"/>
    </location>
</feature>
<evidence type="ECO:0000259" key="2">
    <source>
        <dbReference type="Pfam" id="PF23771"/>
    </source>
</evidence>
<evidence type="ECO:0000313" key="5">
    <source>
        <dbReference type="Proteomes" id="UP000554284"/>
    </source>
</evidence>
<dbReference type="EMBL" id="JAAXPF010000013">
    <property type="protein sequence ID" value="NKY69604.1"/>
    <property type="molecule type" value="Genomic_DNA"/>
</dbReference>
<dbReference type="Pfam" id="PF23771">
    <property type="entry name" value="DUF7168"/>
    <property type="match status" value="1"/>
</dbReference>
<dbReference type="Proteomes" id="UP000554284">
    <property type="component" value="Unassembled WGS sequence"/>
</dbReference>
<sequence>MQNIDKLKSKVAKLLAQAEDPATPDTARDAFYSRAAGIMAKYGFEARDLDNPDEGDEVITRTYALGGAYTDMQAMLLNGIANALHCVGLQAKYPRSTKVKSMTVFGTRRNMERVDMLNAMLAPRMVAQAKMERQNDAWEPSTTVKRRSFMVGFITTISQRLREAEGTVGDEEGRYALALIDDQDKAEKARDEYVAEHGFVMGEFRQRRTYDSRAVEAGRAAGQRSDIGQTRIGGRIAIG</sequence>
<gene>
    <name evidence="4" type="ORF">HF989_09575</name>
    <name evidence="3" type="ORF">JOF50_002171</name>
</gene>
<reference evidence="3 6" key="2">
    <citation type="submission" date="2024-06" db="EMBL/GenBank/DDBJ databases">
        <title>Sequencing the genomes of 1000 actinobacteria strains.</title>
        <authorList>
            <person name="Klenk H.-P."/>
        </authorList>
    </citation>
    <scope>NUCLEOTIDE SEQUENCE [LARGE SCALE GENOMIC DNA]</scope>
    <source>
        <strain evidence="3 6">DSM 44265</strain>
    </source>
</reference>
<keyword evidence="6" id="KW-1185">Reference proteome</keyword>
<dbReference type="RefSeq" id="WP_168686018.1">
    <property type="nucleotide sequence ID" value="NZ_JAAXPF010000013.1"/>
</dbReference>
<name>A0A7X6LSJ7_9CORY</name>
<organism evidence="4 5">
    <name type="scientific">Corynebacterium mucifaciens</name>
    <dbReference type="NCBI Taxonomy" id="57171"/>
    <lineage>
        <taxon>Bacteria</taxon>
        <taxon>Bacillati</taxon>
        <taxon>Actinomycetota</taxon>
        <taxon>Actinomycetes</taxon>
        <taxon>Mycobacteriales</taxon>
        <taxon>Corynebacteriaceae</taxon>
        <taxon>Corynebacterium</taxon>
    </lineage>
</organism>
<dbReference type="Pfam" id="PF10979">
    <property type="entry name" value="DUF2786"/>
    <property type="match status" value="1"/>
</dbReference>
<dbReference type="InterPro" id="IPR024498">
    <property type="entry name" value="DUF2786"/>
</dbReference>
<protein>
    <submittedName>
        <fullName evidence="4">DUF2786 domain-containing protein</fullName>
    </submittedName>
</protein>
<dbReference type="AlphaFoldDB" id="A0A7X6LSJ7"/>
<evidence type="ECO:0000313" key="6">
    <source>
        <dbReference type="Proteomes" id="UP001549139"/>
    </source>
</evidence>
<comment type="caution">
    <text evidence="4">The sequence shown here is derived from an EMBL/GenBank/DDBJ whole genome shotgun (WGS) entry which is preliminary data.</text>
</comment>
<feature type="domain" description="DUF7168" evidence="2">
    <location>
        <begin position="69"/>
        <end position="188"/>
    </location>
</feature>
<proteinExistence type="predicted"/>
<evidence type="ECO:0000313" key="4">
    <source>
        <dbReference type="EMBL" id="NKY69604.1"/>
    </source>
</evidence>
<dbReference type="InterPro" id="IPR055592">
    <property type="entry name" value="DUF7168"/>
</dbReference>